<protein>
    <submittedName>
        <fullName evidence="3">GLOBIN domain-containing protein</fullName>
    </submittedName>
</protein>
<accession>A0A183J1K5</accession>
<proteinExistence type="predicted"/>
<name>A0A183J1K5_9BILA</name>
<evidence type="ECO:0000313" key="1">
    <source>
        <dbReference type="EMBL" id="VDP25614.1"/>
    </source>
</evidence>
<dbReference type="WBParaSite" id="SBAD_0001010301-mRNA-1">
    <property type="protein sequence ID" value="SBAD_0001010301-mRNA-1"/>
    <property type="gene ID" value="SBAD_0001010301"/>
</dbReference>
<reference evidence="3" key="1">
    <citation type="submission" date="2016-06" db="UniProtKB">
        <authorList>
            <consortium name="WormBaseParasite"/>
        </authorList>
    </citation>
    <scope>IDENTIFICATION</scope>
</reference>
<keyword evidence="2" id="KW-1185">Reference proteome</keyword>
<gene>
    <name evidence="1" type="ORF">SBAD_LOCUS9753</name>
</gene>
<dbReference type="AlphaFoldDB" id="A0A183J1K5"/>
<dbReference type="EMBL" id="UZAM01013119">
    <property type="protein sequence ID" value="VDP25614.1"/>
    <property type="molecule type" value="Genomic_DNA"/>
</dbReference>
<evidence type="ECO:0000313" key="2">
    <source>
        <dbReference type="Proteomes" id="UP000270296"/>
    </source>
</evidence>
<sequence length="85" mass="9808">MIRDRCLDTLCSRLELSSAETQTVAQDWKRSKYCVARLPPGIEVILIIFIFHDRFFFRIAEADASHRASNVLNPVPESEVWQKAT</sequence>
<reference evidence="1 2" key="2">
    <citation type="submission" date="2018-11" db="EMBL/GenBank/DDBJ databases">
        <authorList>
            <consortium name="Pathogen Informatics"/>
        </authorList>
    </citation>
    <scope>NUCLEOTIDE SEQUENCE [LARGE SCALE GENOMIC DNA]</scope>
</reference>
<evidence type="ECO:0000313" key="3">
    <source>
        <dbReference type="WBParaSite" id="SBAD_0001010301-mRNA-1"/>
    </source>
</evidence>
<dbReference type="Proteomes" id="UP000270296">
    <property type="component" value="Unassembled WGS sequence"/>
</dbReference>
<organism evidence="3">
    <name type="scientific">Soboliphyme baturini</name>
    <dbReference type="NCBI Taxonomy" id="241478"/>
    <lineage>
        <taxon>Eukaryota</taxon>
        <taxon>Metazoa</taxon>
        <taxon>Ecdysozoa</taxon>
        <taxon>Nematoda</taxon>
        <taxon>Enoplea</taxon>
        <taxon>Dorylaimia</taxon>
        <taxon>Dioctophymatida</taxon>
        <taxon>Dioctophymatoidea</taxon>
        <taxon>Soboliphymatidae</taxon>
        <taxon>Soboliphyme</taxon>
    </lineage>
</organism>